<feature type="domain" description="DUF4190" evidence="2">
    <location>
        <begin position="11"/>
        <end position="74"/>
    </location>
</feature>
<gene>
    <name evidence="3" type="ORF">SAMN05216289_11333</name>
</gene>
<dbReference type="EMBL" id="FOVF01000013">
    <property type="protein sequence ID" value="SFN30743.1"/>
    <property type="molecule type" value="Genomic_DNA"/>
</dbReference>
<dbReference type="RefSeq" id="WP_092407714.1">
    <property type="nucleotide sequence ID" value="NZ_FOVF01000013.1"/>
</dbReference>
<dbReference type="InterPro" id="IPR025241">
    <property type="entry name" value="DUF4190"/>
</dbReference>
<feature type="transmembrane region" description="Helical" evidence="1">
    <location>
        <begin position="12"/>
        <end position="36"/>
    </location>
</feature>
<dbReference type="OrthoDB" id="6183992at2"/>
<name>A0A1I4XZB5_9GAMM</name>
<keyword evidence="1" id="KW-0472">Membrane</keyword>
<reference evidence="3 4" key="1">
    <citation type="submission" date="2016-10" db="EMBL/GenBank/DDBJ databases">
        <authorList>
            <person name="de Groot N.N."/>
        </authorList>
    </citation>
    <scope>NUCLEOTIDE SEQUENCE [LARGE SCALE GENOMIC DNA]</scope>
    <source>
        <strain evidence="3 4">CGMCC 1.7659</strain>
    </source>
</reference>
<dbReference type="AlphaFoldDB" id="A0A1I4XZB5"/>
<keyword evidence="1" id="KW-1133">Transmembrane helix</keyword>
<dbReference type="STRING" id="578942.SAMN05216289_11333"/>
<feature type="transmembrane region" description="Helical" evidence="1">
    <location>
        <begin position="57"/>
        <end position="87"/>
    </location>
</feature>
<evidence type="ECO:0000256" key="1">
    <source>
        <dbReference type="SAM" id="Phobius"/>
    </source>
</evidence>
<sequence>MNPPVRTSGTAIASLVFGIITWVGLPFIGALVAVICGHVARGEIRRMPPGEIDGDGLAIAGMILGYAQLALFLLGLLLFVGILIFGFSLSGMH</sequence>
<accession>A0A1I4XZB5</accession>
<keyword evidence="4" id="KW-1185">Reference proteome</keyword>
<organism evidence="3 4">
    <name type="scientific">Dokdonella immobilis</name>
    <dbReference type="NCBI Taxonomy" id="578942"/>
    <lineage>
        <taxon>Bacteria</taxon>
        <taxon>Pseudomonadati</taxon>
        <taxon>Pseudomonadota</taxon>
        <taxon>Gammaproteobacteria</taxon>
        <taxon>Lysobacterales</taxon>
        <taxon>Rhodanobacteraceae</taxon>
        <taxon>Dokdonella</taxon>
    </lineage>
</organism>
<evidence type="ECO:0000259" key="2">
    <source>
        <dbReference type="Pfam" id="PF13828"/>
    </source>
</evidence>
<evidence type="ECO:0000313" key="3">
    <source>
        <dbReference type="EMBL" id="SFN30743.1"/>
    </source>
</evidence>
<proteinExistence type="predicted"/>
<keyword evidence="1" id="KW-0812">Transmembrane</keyword>
<dbReference type="Proteomes" id="UP000198575">
    <property type="component" value="Unassembled WGS sequence"/>
</dbReference>
<evidence type="ECO:0000313" key="4">
    <source>
        <dbReference type="Proteomes" id="UP000198575"/>
    </source>
</evidence>
<dbReference type="Pfam" id="PF13828">
    <property type="entry name" value="DUF4190"/>
    <property type="match status" value="1"/>
</dbReference>
<protein>
    <recommendedName>
        <fullName evidence="2">DUF4190 domain-containing protein</fullName>
    </recommendedName>
</protein>